<evidence type="ECO:0000313" key="3">
    <source>
        <dbReference type="Proteomes" id="UP000269198"/>
    </source>
</evidence>
<reference evidence="2 3" key="1">
    <citation type="submission" date="2018-11" db="EMBL/GenBank/DDBJ databases">
        <title>The genome draft of YIM 96095.</title>
        <authorList>
            <person name="Tang S.-K."/>
            <person name="Chunyu W.-X."/>
            <person name="Feng Y.-Z."/>
        </authorList>
    </citation>
    <scope>NUCLEOTIDE SEQUENCE [LARGE SCALE GENOMIC DNA]</scope>
    <source>
        <strain evidence="2 3">YIM 96095</strain>
    </source>
</reference>
<feature type="chain" id="PRO_5018182558" description="DUF5642 domain-containing protein" evidence="1">
    <location>
        <begin position="24"/>
        <end position="265"/>
    </location>
</feature>
<dbReference type="OrthoDB" id="3430398at2"/>
<dbReference type="Proteomes" id="UP000269198">
    <property type="component" value="Unassembled WGS sequence"/>
</dbReference>
<dbReference type="AlphaFoldDB" id="A0A3N0EG17"/>
<organism evidence="2 3">
    <name type="scientific">Halostreptopolyspora alba</name>
    <dbReference type="NCBI Taxonomy" id="2487137"/>
    <lineage>
        <taxon>Bacteria</taxon>
        <taxon>Bacillati</taxon>
        <taxon>Actinomycetota</taxon>
        <taxon>Actinomycetes</taxon>
        <taxon>Streptosporangiales</taxon>
        <taxon>Nocardiopsidaceae</taxon>
        <taxon>Halostreptopolyspora</taxon>
    </lineage>
</organism>
<name>A0A3N0EG17_9ACTN</name>
<keyword evidence="1" id="KW-0732">Signal</keyword>
<dbReference type="RefSeq" id="WP_123199624.1">
    <property type="nucleotide sequence ID" value="NZ_RJMB01000002.1"/>
</dbReference>
<evidence type="ECO:0000256" key="1">
    <source>
        <dbReference type="SAM" id="SignalP"/>
    </source>
</evidence>
<dbReference type="EMBL" id="RJMB01000002">
    <property type="protein sequence ID" value="RNL86795.1"/>
    <property type="molecule type" value="Genomic_DNA"/>
</dbReference>
<proteinExistence type="predicted"/>
<protein>
    <recommendedName>
        <fullName evidence="4">DUF5642 domain-containing protein</fullName>
    </recommendedName>
</protein>
<comment type="caution">
    <text evidence="2">The sequence shown here is derived from an EMBL/GenBank/DDBJ whole genome shotgun (WGS) entry which is preliminary data.</text>
</comment>
<feature type="signal peptide" evidence="1">
    <location>
        <begin position="1"/>
        <end position="23"/>
    </location>
</feature>
<accession>A0A3N0EG17</accession>
<keyword evidence="3" id="KW-1185">Reference proteome</keyword>
<evidence type="ECO:0000313" key="2">
    <source>
        <dbReference type="EMBL" id="RNL86795.1"/>
    </source>
</evidence>
<sequence>MFGRRLPWCAVVALVLVPLSSCGVSDPQVRPSSELRGLLLTTGDYPEDYELTELDHDELNDPWSSWMPSNEFSEVSPSECAEHLENPTAHTAGPYNVEGHVASKEEGDSSLSDPIYSHVLMDGGDIGEGPLAPDSAEAQVEECSEATVTVDEQEGELRMATFELDGMPRDFLGLAVEVSVDGVDSTVRTAVTTVDDVLIATTELVLDDGSPTFETPELSSDDPTERLRELLEDDSVLEEDATPDEEELERLQELMSTAVENVREG</sequence>
<gene>
    <name evidence="2" type="ORF">EFW17_02615</name>
</gene>
<evidence type="ECO:0008006" key="4">
    <source>
        <dbReference type="Google" id="ProtNLM"/>
    </source>
</evidence>